<comment type="caution">
    <text evidence="1">The sequence shown here is derived from an EMBL/GenBank/DDBJ whole genome shotgun (WGS) entry which is preliminary data.</text>
</comment>
<accession>A0A9W9CLX3</accession>
<dbReference type="InterPro" id="IPR021858">
    <property type="entry name" value="Fun_TF"/>
</dbReference>
<organism evidence="1 2">
    <name type="scientific">Neocucurbitaria cava</name>
    <dbReference type="NCBI Taxonomy" id="798079"/>
    <lineage>
        <taxon>Eukaryota</taxon>
        <taxon>Fungi</taxon>
        <taxon>Dikarya</taxon>
        <taxon>Ascomycota</taxon>
        <taxon>Pezizomycotina</taxon>
        <taxon>Dothideomycetes</taxon>
        <taxon>Pleosporomycetidae</taxon>
        <taxon>Pleosporales</taxon>
        <taxon>Pleosporineae</taxon>
        <taxon>Cucurbitariaceae</taxon>
        <taxon>Neocucurbitaria</taxon>
    </lineage>
</organism>
<dbReference type="AlphaFoldDB" id="A0A9W9CLX3"/>
<keyword evidence="2" id="KW-1185">Reference proteome</keyword>
<dbReference type="Proteomes" id="UP001140560">
    <property type="component" value="Unassembled WGS sequence"/>
</dbReference>
<dbReference type="OrthoDB" id="5213892at2759"/>
<sequence length="273" mass="31067">MFQRGHIQDFARLGLNEQTRWILFADLPIPQIETAVAQEVAGFRFITSTIVWLDIVASITAGTAPMLVSHHSRILTAGSQTQLRDIMGCDNWVLLQIARIARLYENMNRTTQEGQDDLTGFGESASEIRLGLQYSTSQIARATSPRVTTEDPHALITRVFANMAVVYLHLVMHGFQKLDLMDDVLCSSMRIIRTRSGRHLQALVPPLFILGVIAKQEDQQFLRDILSIPPLLDPFLRHRLRLLPILEDIWKRRDTPGFAWHHCVELTKDILLV</sequence>
<reference evidence="1" key="1">
    <citation type="submission" date="2022-10" db="EMBL/GenBank/DDBJ databases">
        <title>Tapping the CABI collections for fungal endophytes: first genome assemblies for Collariella, Neodidymelliopsis, Ascochyta clinopodiicola, Didymella pomorum, Didymosphaeria variabile, Neocosmospora piperis and Neocucurbitaria cava.</title>
        <authorList>
            <person name="Hill R."/>
        </authorList>
    </citation>
    <scope>NUCLEOTIDE SEQUENCE</scope>
    <source>
        <strain evidence="1">IMI 356814</strain>
    </source>
</reference>
<evidence type="ECO:0000313" key="2">
    <source>
        <dbReference type="Proteomes" id="UP001140560"/>
    </source>
</evidence>
<gene>
    <name evidence="1" type="ORF">N0V83_005138</name>
</gene>
<dbReference type="EMBL" id="JAPEUY010000008">
    <property type="protein sequence ID" value="KAJ4370617.1"/>
    <property type="molecule type" value="Genomic_DNA"/>
</dbReference>
<name>A0A9W9CLX3_9PLEO</name>
<dbReference type="Pfam" id="PF11951">
    <property type="entry name" value="Fungal_trans_2"/>
    <property type="match status" value="1"/>
</dbReference>
<protein>
    <submittedName>
        <fullName evidence="1">Uncharacterized protein</fullName>
    </submittedName>
</protein>
<proteinExistence type="predicted"/>
<evidence type="ECO:0000313" key="1">
    <source>
        <dbReference type="EMBL" id="KAJ4370617.1"/>
    </source>
</evidence>